<comment type="caution">
    <text evidence="3">The sequence shown here is derived from an EMBL/GenBank/DDBJ whole genome shotgun (WGS) entry which is preliminary data.</text>
</comment>
<protein>
    <recommendedName>
        <fullName evidence="2">NACHT-NTPase and P-loop NTPases N-terminal domain-containing protein</fullName>
    </recommendedName>
</protein>
<evidence type="ECO:0000313" key="3">
    <source>
        <dbReference type="EMBL" id="OAQ60149.1"/>
    </source>
</evidence>
<feature type="domain" description="NACHT-NTPase and P-loop NTPases N-terminal" evidence="2">
    <location>
        <begin position="67"/>
        <end position="187"/>
    </location>
</feature>
<organism evidence="3 4">
    <name type="scientific">Pochonia chlamydosporia 170</name>
    <dbReference type="NCBI Taxonomy" id="1380566"/>
    <lineage>
        <taxon>Eukaryota</taxon>
        <taxon>Fungi</taxon>
        <taxon>Dikarya</taxon>
        <taxon>Ascomycota</taxon>
        <taxon>Pezizomycotina</taxon>
        <taxon>Sordariomycetes</taxon>
        <taxon>Hypocreomycetidae</taxon>
        <taxon>Hypocreales</taxon>
        <taxon>Clavicipitaceae</taxon>
        <taxon>Pochonia</taxon>
    </lineage>
</organism>
<keyword evidence="4" id="KW-1185">Reference proteome</keyword>
<dbReference type="AlphaFoldDB" id="A0A179F4W5"/>
<dbReference type="OrthoDB" id="674604at2759"/>
<dbReference type="STRING" id="1380566.A0A179F4W5"/>
<gene>
    <name evidence="3" type="ORF">VFPPC_10585</name>
</gene>
<dbReference type="GeneID" id="28852920"/>
<evidence type="ECO:0000313" key="4">
    <source>
        <dbReference type="Proteomes" id="UP000078397"/>
    </source>
</evidence>
<dbReference type="RefSeq" id="XP_018138059.1">
    <property type="nucleotide sequence ID" value="XM_018288926.1"/>
</dbReference>
<name>A0A179F4W5_METCM</name>
<accession>A0A179F4W5</accession>
<dbReference type="InterPro" id="IPR031352">
    <property type="entry name" value="SesA"/>
</dbReference>
<dbReference type="EMBL" id="LSBJ02000009">
    <property type="protein sequence ID" value="OAQ60149.1"/>
    <property type="molecule type" value="Genomic_DNA"/>
</dbReference>
<feature type="region of interest" description="Disordered" evidence="1">
    <location>
        <begin position="213"/>
        <end position="238"/>
    </location>
</feature>
<evidence type="ECO:0000259" key="2">
    <source>
        <dbReference type="Pfam" id="PF17107"/>
    </source>
</evidence>
<proteinExistence type="predicted"/>
<dbReference type="Pfam" id="PF17107">
    <property type="entry name" value="SesA"/>
    <property type="match status" value="1"/>
</dbReference>
<sequence length="388" mass="43333">MSSMMINPSIAMAQQRSSKQFYSTPPMFIVSIGQLVPLRHYLRKIYHSGYHPASQWTMSGFEVFGLITGIIGLIETLGTVYKSVKDLNGLPETFQEVVHRIPLLEQTLQAARAHTNDVESDKEAEALCTVLKNCEKKTKQLLEILEEINKNKDKSARAIYQRLVLQLGKASRVETLLDNILKDLQVLAAHRAFKAALETQAEALDEGRKKLEQVAREKPSVPDSMFEEPSGTTNINYGRDQITNTVRGTQNNVKGHQFNANGNQSFGRIPEAPTQEPSESPKSSEVLIIMVNFQDAIAHTPRAGTVGDMWSTVAVVLKLVANIRALRTKSMVVDGGVRRHGRRAFTSATVQAEDLDNWLGDYYEHLKAKEGRENKTRKGEFHAAYLTS</sequence>
<reference evidence="3 4" key="1">
    <citation type="journal article" date="2016" name="PLoS Pathog.">
        <title>Biosynthesis of antibiotic leucinostatins in bio-control fungus Purpureocillium lilacinum and their inhibition on phytophthora revealed by genome mining.</title>
        <authorList>
            <person name="Wang G."/>
            <person name="Liu Z."/>
            <person name="Lin R."/>
            <person name="Li E."/>
            <person name="Mao Z."/>
            <person name="Ling J."/>
            <person name="Yang Y."/>
            <person name="Yin W.B."/>
            <person name="Xie B."/>
        </authorList>
    </citation>
    <scope>NUCLEOTIDE SEQUENCE [LARGE SCALE GENOMIC DNA]</scope>
    <source>
        <strain evidence="3">170</strain>
    </source>
</reference>
<feature type="region of interest" description="Disordered" evidence="1">
    <location>
        <begin position="258"/>
        <end position="282"/>
    </location>
</feature>
<evidence type="ECO:0000256" key="1">
    <source>
        <dbReference type="SAM" id="MobiDB-lite"/>
    </source>
</evidence>
<dbReference type="KEGG" id="pchm:VFPPC_10585"/>
<dbReference type="Proteomes" id="UP000078397">
    <property type="component" value="Unassembled WGS sequence"/>
</dbReference>